<keyword evidence="2" id="KW-1185">Reference proteome</keyword>
<evidence type="ECO:0000313" key="1">
    <source>
        <dbReference type="EMBL" id="GAA4404775.1"/>
    </source>
</evidence>
<dbReference type="RefSeq" id="WP_345204799.1">
    <property type="nucleotide sequence ID" value="NZ_BAABGM010000011.1"/>
</dbReference>
<dbReference type="EMBL" id="BAABGM010000011">
    <property type="protein sequence ID" value="GAA4404775.1"/>
    <property type="molecule type" value="Genomic_DNA"/>
</dbReference>
<dbReference type="Proteomes" id="UP001500945">
    <property type="component" value="Unassembled WGS sequence"/>
</dbReference>
<protein>
    <submittedName>
        <fullName evidence="1">Uncharacterized protein</fullName>
    </submittedName>
</protein>
<name>A0ABP8KDK5_9MICO</name>
<sequence>MQTLDQVGRLVPSSLEVSRAAAARHARTVALEQPSPEARAPWRDGSTRRRGWLRGVVVRLP</sequence>
<proteinExistence type="predicted"/>
<accession>A0ABP8KDK5</accession>
<organism evidence="1 2">
    <name type="scientific">Fodinibacter luteus</name>
    <dbReference type="NCBI Taxonomy" id="552064"/>
    <lineage>
        <taxon>Bacteria</taxon>
        <taxon>Bacillati</taxon>
        <taxon>Actinomycetota</taxon>
        <taxon>Actinomycetes</taxon>
        <taxon>Micrococcales</taxon>
        <taxon>Intrasporangiaceae</taxon>
        <taxon>Fodinibacter (ex Wang et al. 2009)</taxon>
    </lineage>
</organism>
<gene>
    <name evidence="1" type="ORF">GCM10023168_17840</name>
</gene>
<comment type="caution">
    <text evidence="1">The sequence shown here is derived from an EMBL/GenBank/DDBJ whole genome shotgun (WGS) entry which is preliminary data.</text>
</comment>
<evidence type="ECO:0000313" key="2">
    <source>
        <dbReference type="Proteomes" id="UP001500945"/>
    </source>
</evidence>
<reference evidence="2" key="1">
    <citation type="journal article" date="2019" name="Int. J. Syst. Evol. Microbiol.">
        <title>The Global Catalogue of Microorganisms (GCM) 10K type strain sequencing project: providing services to taxonomists for standard genome sequencing and annotation.</title>
        <authorList>
            <consortium name="The Broad Institute Genomics Platform"/>
            <consortium name="The Broad Institute Genome Sequencing Center for Infectious Disease"/>
            <person name="Wu L."/>
            <person name="Ma J."/>
        </authorList>
    </citation>
    <scope>NUCLEOTIDE SEQUENCE [LARGE SCALE GENOMIC DNA]</scope>
    <source>
        <strain evidence="2">JCM 17809</strain>
    </source>
</reference>